<organism evidence="1 2">
    <name type="scientific">Candidatus Jettenia ecosi</name>
    <dbReference type="NCBI Taxonomy" id="2494326"/>
    <lineage>
        <taxon>Bacteria</taxon>
        <taxon>Pseudomonadati</taxon>
        <taxon>Planctomycetota</taxon>
        <taxon>Candidatus Brocadiia</taxon>
        <taxon>Candidatus Brocadiales</taxon>
        <taxon>Candidatus Brocadiaceae</taxon>
        <taxon>Candidatus Jettenia</taxon>
    </lineage>
</organism>
<gene>
    <name evidence="1" type="ORF">JETT_0133</name>
</gene>
<dbReference type="AlphaFoldDB" id="A0A533QFU2"/>
<comment type="caution">
    <text evidence="1">The sequence shown here is derived from an EMBL/GenBank/DDBJ whole genome shotgun (WGS) entry which is preliminary data.</text>
</comment>
<evidence type="ECO:0000313" key="2">
    <source>
        <dbReference type="Proteomes" id="UP000319783"/>
    </source>
</evidence>
<dbReference type="Proteomes" id="UP000319783">
    <property type="component" value="Unassembled WGS sequence"/>
</dbReference>
<name>A0A533QFU2_9BACT</name>
<proteinExistence type="predicted"/>
<accession>A0A533QFU2</accession>
<sequence>MQNIGVQFTKLNPQGIEKMWVRISFFKGGSKGDWISPFSKGGLCYSSPFTHVSLMHMGFIPL</sequence>
<reference evidence="1 2" key="1">
    <citation type="submission" date="2019-04" db="EMBL/GenBank/DDBJ databases">
        <title>Genome of a novel bacterium Candidatus Jettenia ecosi reconstructed from metagenome of an anammox bioreactor.</title>
        <authorList>
            <person name="Mardanov A.V."/>
            <person name="Beletsky A.V."/>
            <person name="Ravin N.V."/>
            <person name="Botchkova E.A."/>
            <person name="Litti Y.V."/>
            <person name="Nozhevnikova A.N."/>
        </authorList>
    </citation>
    <scope>NUCLEOTIDE SEQUENCE [LARGE SCALE GENOMIC DNA]</scope>
    <source>
        <strain evidence="1">J2</strain>
    </source>
</reference>
<dbReference type="EMBL" id="SULG01000002">
    <property type="protein sequence ID" value="TLD43502.1"/>
    <property type="molecule type" value="Genomic_DNA"/>
</dbReference>
<evidence type="ECO:0000313" key="1">
    <source>
        <dbReference type="EMBL" id="TLD43502.1"/>
    </source>
</evidence>
<protein>
    <submittedName>
        <fullName evidence="1">Uncharacterized protein</fullName>
    </submittedName>
</protein>